<sequence length="408" mass="44032">MKQLLSFRVTHTRTLSQLRKTARTPRLEGSRNGLVTCRVCKIAVLSGDGIGPEISRVAVDLLKVAGDIEGVNFDFTDALIGGAAIDATGSPLPEETLQICRTSDAVLLAAIGGYKWDALPPEQRPEKGLLNLRAGLGTFANLRPAVVLSHLADASTLKREVVDGVDIMIVRELVGGIYFGQPRGFRTNEQGQKVGFNTMVYSEPEIERIAHVAFQLAQKRQKRLCSVEKSNVLEVSMLWKEVVTRIGGQYPDVELSHMYVDNAAMQIIRNPRFFDTIVTGNIFGDILSDTASMLTGSLGMLPSASTSDDGPGIFEPVHGSAPDIGGQDIANPLAMVLSAAMMCRYGLNMPQVAEHLEKAVTSALDQGYRTADLFSEGTQKVGCSEMGRVLLKCIHQESPALMVEGSTA</sequence>
<dbReference type="SMART" id="SM01329">
    <property type="entry name" value="Iso_dh"/>
    <property type="match status" value="1"/>
</dbReference>
<dbReference type="GO" id="GO:0051287">
    <property type="term" value="F:NAD binding"/>
    <property type="evidence" value="ECO:0007669"/>
    <property type="project" value="InterPro"/>
</dbReference>
<accession>A0AAV1HY36</accession>
<evidence type="ECO:0000256" key="12">
    <source>
        <dbReference type="ARBA" id="ARBA00023027"/>
    </source>
</evidence>
<evidence type="ECO:0000256" key="3">
    <source>
        <dbReference type="ARBA" id="ARBA00008319"/>
    </source>
</evidence>
<dbReference type="HAMAP" id="MF_01033">
    <property type="entry name" value="LeuB_type1"/>
    <property type="match status" value="1"/>
</dbReference>
<evidence type="ECO:0000256" key="5">
    <source>
        <dbReference type="ARBA" id="ARBA00013101"/>
    </source>
</evidence>
<dbReference type="SUPFAM" id="SSF53659">
    <property type="entry name" value="Isocitrate/Isopropylmalate dehydrogenase-like"/>
    <property type="match status" value="1"/>
</dbReference>
<dbReference type="Gene3D" id="3.40.718.10">
    <property type="entry name" value="Isopropylmalate Dehydrogenase"/>
    <property type="match status" value="1"/>
</dbReference>
<comment type="caution">
    <text evidence="16">The sequence shown here is derived from an EMBL/GenBank/DDBJ whole genome shotgun (WGS) entry which is preliminary data.</text>
</comment>
<dbReference type="PANTHER" id="PTHR42979">
    <property type="entry name" value="3-ISOPROPYLMALATE DEHYDROGENASE"/>
    <property type="match status" value="1"/>
</dbReference>
<evidence type="ECO:0000256" key="11">
    <source>
        <dbReference type="ARBA" id="ARBA00023002"/>
    </source>
</evidence>
<dbReference type="PROSITE" id="PS00470">
    <property type="entry name" value="IDH_IMDH"/>
    <property type="match status" value="1"/>
</dbReference>
<dbReference type="NCBIfam" id="TIGR00169">
    <property type="entry name" value="leuB"/>
    <property type="match status" value="1"/>
</dbReference>
<evidence type="ECO:0000256" key="14">
    <source>
        <dbReference type="RuleBase" id="RU004445"/>
    </source>
</evidence>
<dbReference type="FunFam" id="3.40.718.10:FF:000028">
    <property type="entry name" value="3-isopropylmalate dehydrogenase"/>
    <property type="match status" value="1"/>
</dbReference>
<evidence type="ECO:0000313" key="16">
    <source>
        <dbReference type="EMBL" id="CAK0762746.1"/>
    </source>
</evidence>
<feature type="domain" description="Isopropylmalate dehydrogenase-like" evidence="15">
    <location>
        <begin position="41"/>
        <end position="390"/>
    </location>
</feature>
<dbReference type="Pfam" id="PF00180">
    <property type="entry name" value="Iso_dh"/>
    <property type="match status" value="1"/>
</dbReference>
<evidence type="ECO:0000256" key="10">
    <source>
        <dbReference type="ARBA" id="ARBA00022842"/>
    </source>
</evidence>
<dbReference type="Proteomes" id="UP001314263">
    <property type="component" value="Unassembled WGS sequence"/>
</dbReference>
<comment type="catalytic activity">
    <reaction evidence="14">
        <text>(2R,3S)-3-isopropylmalate + NAD(+) = 4-methyl-2-oxopentanoate + CO2 + NADH</text>
        <dbReference type="Rhea" id="RHEA:32271"/>
        <dbReference type="ChEBI" id="CHEBI:16526"/>
        <dbReference type="ChEBI" id="CHEBI:17865"/>
        <dbReference type="ChEBI" id="CHEBI:35121"/>
        <dbReference type="ChEBI" id="CHEBI:57540"/>
        <dbReference type="ChEBI" id="CHEBI:57945"/>
        <dbReference type="EC" id="1.1.1.85"/>
    </reaction>
</comment>
<dbReference type="GO" id="GO:0009098">
    <property type="term" value="P:L-leucine biosynthetic process"/>
    <property type="evidence" value="ECO:0007669"/>
    <property type="project" value="UniProtKB-KW"/>
</dbReference>
<dbReference type="AlphaFoldDB" id="A0AAV1HY36"/>
<evidence type="ECO:0000256" key="4">
    <source>
        <dbReference type="ARBA" id="ARBA00011738"/>
    </source>
</evidence>
<proteinExistence type="inferred from homology"/>
<evidence type="ECO:0000256" key="9">
    <source>
        <dbReference type="ARBA" id="ARBA00022723"/>
    </source>
</evidence>
<comment type="function">
    <text evidence="14">Catalyzes the oxidation of 3-carboxy-2-hydroxy-4-methylpentanoate (3-isopropylmalate) to 3-carboxy-4-methyl-2-oxopentanoate. The product decarboxylates to 4-methyl-2 oxopentanoate.</text>
</comment>
<keyword evidence="11" id="KW-0560">Oxidoreductase</keyword>
<dbReference type="GO" id="GO:0000287">
    <property type="term" value="F:magnesium ion binding"/>
    <property type="evidence" value="ECO:0007669"/>
    <property type="project" value="InterPro"/>
</dbReference>
<protein>
    <recommendedName>
        <fullName evidence="5 14">3-isopropylmalate dehydrogenase</fullName>
        <ecNumber evidence="5 14">1.1.1.85</ecNumber>
    </recommendedName>
</protein>
<comment type="cofactor">
    <cofactor evidence="1">
        <name>Mn(2+)</name>
        <dbReference type="ChEBI" id="CHEBI:29035"/>
    </cofactor>
</comment>
<reference evidence="16 17" key="1">
    <citation type="submission" date="2023-10" db="EMBL/GenBank/DDBJ databases">
        <authorList>
            <person name="Maclean D."/>
            <person name="Macfadyen A."/>
        </authorList>
    </citation>
    <scope>NUCLEOTIDE SEQUENCE [LARGE SCALE GENOMIC DNA]</scope>
</reference>
<dbReference type="InterPro" id="IPR024084">
    <property type="entry name" value="IsoPropMal-DH-like_dom"/>
</dbReference>
<keyword evidence="10" id="KW-0460">Magnesium</keyword>
<keyword evidence="13 14" id="KW-0100">Branched-chain amino acid biosynthesis</keyword>
<evidence type="ECO:0000256" key="7">
    <source>
        <dbReference type="ARBA" id="ARBA00022490"/>
    </source>
</evidence>
<evidence type="ECO:0000256" key="1">
    <source>
        <dbReference type="ARBA" id="ARBA00001936"/>
    </source>
</evidence>
<evidence type="ECO:0000313" key="17">
    <source>
        <dbReference type="Proteomes" id="UP001314263"/>
    </source>
</evidence>
<evidence type="ECO:0000256" key="6">
    <source>
        <dbReference type="ARBA" id="ARBA00022430"/>
    </source>
</evidence>
<organism evidence="16 17">
    <name type="scientific">Coccomyxa viridis</name>
    <dbReference type="NCBI Taxonomy" id="1274662"/>
    <lineage>
        <taxon>Eukaryota</taxon>
        <taxon>Viridiplantae</taxon>
        <taxon>Chlorophyta</taxon>
        <taxon>core chlorophytes</taxon>
        <taxon>Trebouxiophyceae</taxon>
        <taxon>Trebouxiophyceae incertae sedis</taxon>
        <taxon>Coccomyxaceae</taxon>
        <taxon>Coccomyxa</taxon>
    </lineage>
</organism>
<keyword evidence="7" id="KW-0963">Cytoplasm</keyword>
<keyword evidence="9 14" id="KW-0479">Metal-binding</keyword>
<dbReference type="EMBL" id="CAUYUE010000004">
    <property type="protein sequence ID" value="CAK0762746.1"/>
    <property type="molecule type" value="Genomic_DNA"/>
</dbReference>
<comment type="pathway">
    <text evidence="14">Amino-acid biosynthesis; L-leucine biosynthesis; L-leucine from 3-methyl-2-oxobutanoate: step 3/4.</text>
</comment>
<evidence type="ECO:0000259" key="15">
    <source>
        <dbReference type="SMART" id="SM01329"/>
    </source>
</evidence>
<comment type="subunit">
    <text evidence="4 14">Homodimer.</text>
</comment>
<keyword evidence="17" id="KW-1185">Reference proteome</keyword>
<dbReference type="GO" id="GO:0005829">
    <property type="term" value="C:cytosol"/>
    <property type="evidence" value="ECO:0007669"/>
    <property type="project" value="TreeGrafter"/>
</dbReference>
<evidence type="ECO:0000256" key="8">
    <source>
        <dbReference type="ARBA" id="ARBA00022605"/>
    </source>
</evidence>
<evidence type="ECO:0000256" key="13">
    <source>
        <dbReference type="ARBA" id="ARBA00023304"/>
    </source>
</evidence>
<name>A0AAV1HY36_9CHLO</name>
<dbReference type="InterPro" id="IPR004429">
    <property type="entry name" value="Isopropylmalate_DH"/>
</dbReference>
<dbReference type="InterPro" id="IPR019818">
    <property type="entry name" value="IsoCit/isopropylmalate_DH_CS"/>
</dbReference>
<keyword evidence="12 14" id="KW-0520">NAD</keyword>
<keyword evidence="6 14" id="KW-0432">Leucine biosynthesis</keyword>
<keyword evidence="8" id="KW-0028">Amino-acid biosynthesis</keyword>
<gene>
    <name evidence="16" type="ORF">CVIRNUC_002988</name>
</gene>
<dbReference type="GO" id="GO:0003862">
    <property type="term" value="F:3-isopropylmalate dehydrogenase activity"/>
    <property type="evidence" value="ECO:0007669"/>
    <property type="project" value="UniProtKB-EC"/>
</dbReference>
<comment type="cofactor">
    <cofactor evidence="14">
        <name>Mg(2+)</name>
        <dbReference type="ChEBI" id="CHEBI:18420"/>
    </cofactor>
    <cofactor evidence="14">
        <name>Mn(2+)</name>
        <dbReference type="ChEBI" id="CHEBI:29035"/>
    </cofactor>
    <text evidence="14">Binds 1 Mg(2+) or Mn(2+) ion per subunit.</text>
</comment>
<dbReference type="PANTHER" id="PTHR42979:SF1">
    <property type="entry name" value="3-ISOPROPYLMALATE DEHYDROGENASE"/>
    <property type="match status" value="1"/>
</dbReference>
<comment type="similarity">
    <text evidence="3">Belongs to the isocitrate and isopropylmalate dehydrogenases family. LeuB type 1 subfamily.</text>
</comment>
<comment type="subcellular location">
    <subcellularLocation>
        <location evidence="2">Cytoplasm</location>
    </subcellularLocation>
</comment>
<evidence type="ECO:0000256" key="2">
    <source>
        <dbReference type="ARBA" id="ARBA00004496"/>
    </source>
</evidence>
<dbReference type="EC" id="1.1.1.85" evidence="5 14"/>